<keyword evidence="1" id="KW-0812">Transmembrane</keyword>
<dbReference type="RefSeq" id="WP_100293709.1">
    <property type="nucleotide sequence ID" value="NZ_PGGC01000073.1"/>
</dbReference>
<name>A0A2H9U5G1_9GAMM</name>
<dbReference type="Proteomes" id="UP000235861">
    <property type="component" value="Unassembled WGS sequence"/>
</dbReference>
<evidence type="ECO:0000313" key="2">
    <source>
        <dbReference type="EMBL" id="PJG59285.1"/>
    </source>
</evidence>
<accession>A0A2H9U5G1</accession>
<gene>
    <name evidence="2" type="ORF">CUC53_08265</name>
</gene>
<keyword evidence="1" id="KW-1133">Transmembrane helix</keyword>
<sequence length="258" mass="27993">MNGYPPLRPQPIRRPWRAGWDWTRRGFDIFNLGMGASVLMLLLWLGVGLVLEQLPAGSLISQLLYMVWGAGWAAVAARGYGGATLQFSDFLAGFRHRLTPLILGGLFGLSLLTGIALLCVGLVYKSGLIELLQQDPATLTVGAAQIQQLLLALLLGLVLVLPVVMAMMFAPVLIYFHGVGVMQAARLSFQGCVRNAWPLCWWGLVGLLFILLGTALLLVGLLVVLPALQYSLYAAYRDIFLDEQVATEPLANPSGFEA</sequence>
<dbReference type="AlphaFoldDB" id="A0A2H9U5G1"/>
<proteinExistence type="predicted"/>
<evidence type="ECO:0008006" key="4">
    <source>
        <dbReference type="Google" id="ProtNLM"/>
    </source>
</evidence>
<feature type="transmembrane region" description="Helical" evidence="1">
    <location>
        <begin position="196"/>
        <end position="228"/>
    </location>
</feature>
<feature type="transmembrane region" description="Helical" evidence="1">
    <location>
        <begin position="63"/>
        <end position="81"/>
    </location>
</feature>
<evidence type="ECO:0000256" key="1">
    <source>
        <dbReference type="SAM" id="Phobius"/>
    </source>
</evidence>
<dbReference type="EMBL" id="PGGC01000073">
    <property type="protein sequence ID" value="PJG59285.1"/>
    <property type="molecule type" value="Genomic_DNA"/>
</dbReference>
<protein>
    <recommendedName>
        <fullName evidence="4">DUF975 domain-containing protein</fullName>
    </recommendedName>
</protein>
<feature type="transmembrane region" description="Helical" evidence="1">
    <location>
        <begin position="149"/>
        <end position="176"/>
    </location>
</feature>
<keyword evidence="1" id="KW-0472">Membrane</keyword>
<comment type="caution">
    <text evidence="2">The sequence shown here is derived from an EMBL/GenBank/DDBJ whole genome shotgun (WGS) entry which is preliminary data.</text>
</comment>
<dbReference type="InterPro" id="IPR047798">
    <property type="entry name" value="BPSS1780-like"/>
</dbReference>
<keyword evidence="3" id="KW-1185">Reference proteome</keyword>
<feature type="transmembrane region" description="Helical" evidence="1">
    <location>
        <begin position="29"/>
        <end position="51"/>
    </location>
</feature>
<organism evidence="2 3">
    <name type="scientific">Aeromonas cavernicola</name>
    <dbReference type="NCBI Taxonomy" id="1006623"/>
    <lineage>
        <taxon>Bacteria</taxon>
        <taxon>Pseudomonadati</taxon>
        <taxon>Pseudomonadota</taxon>
        <taxon>Gammaproteobacteria</taxon>
        <taxon>Aeromonadales</taxon>
        <taxon>Aeromonadaceae</taxon>
        <taxon>Aeromonas</taxon>
    </lineage>
</organism>
<evidence type="ECO:0000313" key="3">
    <source>
        <dbReference type="Proteomes" id="UP000235861"/>
    </source>
</evidence>
<reference evidence="2 3" key="1">
    <citation type="submission" date="2017-11" db="EMBL/GenBank/DDBJ databases">
        <title>Draft genome sequence of environmental isolate Aeromonas cavernicola sp. nov. MDC 2508.</title>
        <authorList>
            <person name="Colston S.M."/>
            <person name="Navarro A."/>
            <person name="Martinez-Murcia A.J."/>
            <person name="Graf J."/>
        </authorList>
    </citation>
    <scope>NUCLEOTIDE SEQUENCE [LARGE SCALE GENOMIC DNA]</scope>
    <source>
        <strain evidence="2 3">MDC 2508</strain>
    </source>
</reference>
<dbReference type="NCBIfam" id="NF041043">
    <property type="entry name" value="BPSS1780_fam"/>
    <property type="match status" value="1"/>
</dbReference>
<dbReference type="OrthoDB" id="5298483at2"/>
<feature type="transmembrane region" description="Helical" evidence="1">
    <location>
        <begin position="101"/>
        <end position="124"/>
    </location>
</feature>